<dbReference type="GO" id="GO:0003886">
    <property type="term" value="F:DNA (cytosine-5-)-methyltransferase activity"/>
    <property type="evidence" value="ECO:0007669"/>
    <property type="project" value="TreeGrafter"/>
</dbReference>
<dbReference type="PANTHER" id="PTHR10629:SF34">
    <property type="entry name" value="DNA (CYTOSINE-5)-METHYLTRANSFERASE CMT2"/>
    <property type="match status" value="1"/>
</dbReference>
<gene>
    <name evidence="2" type="ORF">J5N97_000577</name>
</gene>
<feature type="compositionally biased region" description="Basic and acidic residues" evidence="1">
    <location>
        <begin position="53"/>
        <end position="66"/>
    </location>
</feature>
<dbReference type="AlphaFoldDB" id="A0A9D5BSD5"/>
<dbReference type="GO" id="GO:0044027">
    <property type="term" value="P:negative regulation of gene expression via chromosomal CpG island methylation"/>
    <property type="evidence" value="ECO:0007669"/>
    <property type="project" value="TreeGrafter"/>
</dbReference>
<evidence type="ECO:0000256" key="1">
    <source>
        <dbReference type="SAM" id="MobiDB-lite"/>
    </source>
</evidence>
<dbReference type="Gene3D" id="3.40.50.150">
    <property type="entry name" value="Vaccinia Virus protein VP39"/>
    <property type="match status" value="2"/>
</dbReference>
<dbReference type="GO" id="GO:0005634">
    <property type="term" value="C:nucleus"/>
    <property type="evidence" value="ECO:0007669"/>
    <property type="project" value="TreeGrafter"/>
</dbReference>
<dbReference type="EMBL" id="JAGGNH010000177">
    <property type="protein sequence ID" value="KAJ0959742.1"/>
    <property type="molecule type" value="Genomic_DNA"/>
</dbReference>
<sequence length="528" mass="58667">MASLKSKSDPNSLAVTVFDENVACDEHARPLNFVDSRSAFSAGLPELAPAPEMARKDGVREMQEHRSLRRSPRLSPLPDLPSPSKKARGSLGNVAIDNCVRRSPRLASADVEAGKGKTFVQVIKEVGSFHDKRRLFYSTVVGLKVKSIASPDFYYDMEYCIDYSTFRTLVTGELGSSHHQLTENNSLRSHSFSSSNLIEMESTLQTAKSLGNSPSCDTYNAEFSLLDLYCGCGGMSTGLCLGAKLSSVNLVTKWALDSDKSACESLKLNHPETHVRNEAAEDFLELLKEWEKLCRQYEVDNVERTNRSRSETSRVPKHNDETEFEVSRIIDICYGDPNKTGKRGVNFRVRWKGYGSSDAYMGTNWRLKVLPLVVLVLWSKFRDLPGVVVGRDNVARRDLTEKQSVLPSGKPLIVSVGVQSVYIMYQTMPSLFEQGKSKRLYYILSRTESSLSENVQDCKAFLIIIGSVARLERYCQVGNAVAIPVARALGYALGLAVHKSSGNEPLLTLPKISLIQTIFQFTEILPPP</sequence>
<name>A0A9D5BSD5_9LILI</name>
<comment type="caution">
    <text evidence="2">The sequence shown here is derived from an EMBL/GenBank/DDBJ whole genome shotgun (WGS) entry which is preliminary data.</text>
</comment>
<dbReference type="OrthoDB" id="5376140at2759"/>
<keyword evidence="3" id="KW-1185">Reference proteome</keyword>
<dbReference type="InterPro" id="IPR050390">
    <property type="entry name" value="C5-Methyltransferase"/>
</dbReference>
<dbReference type="PANTHER" id="PTHR10629">
    <property type="entry name" value="CYTOSINE-SPECIFIC METHYLTRANSFERASE"/>
    <property type="match status" value="1"/>
</dbReference>
<evidence type="ECO:0000313" key="3">
    <source>
        <dbReference type="Proteomes" id="UP001085076"/>
    </source>
</evidence>
<accession>A0A9D5BSD5</accession>
<evidence type="ECO:0000313" key="2">
    <source>
        <dbReference type="EMBL" id="KAJ0959742.1"/>
    </source>
</evidence>
<dbReference type="InterPro" id="IPR029063">
    <property type="entry name" value="SAM-dependent_MTases_sf"/>
</dbReference>
<dbReference type="Proteomes" id="UP001085076">
    <property type="component" value="Unassembled WGS sequence"/>
</dbReference>
<reference evidence="2 3" key="1">
    <citation type="journal article" date="2022" name="Hortic Res">
        <title>The genome of Dioscorea zingiberensis sheds light on the biosynthesis, origin and evolution of the medicinally important diosgenin saponins.</title>
        <authorList>
            <person name="Li Y."/>
            <person name="Tan C."/>
            <person name="Li Z."/>
            <person name="Guo J."/>
            <person name="Li S."/>
            <person name="Chen X."/>
            <person name="Wang C."/>
            <person name="Dai X."/>
            <person name="Yang H."/>
            <person name="Song W."/>
            <person name="Hou L."/>
            <person name="Xu J."/>
            <person name="Tong Z."/>
            <person name="Xu A."/>
            <person name="Yuan X."/>
            <person name="Wang W."/>
            <person name="Yang Q."/>
            <person name="Chen L."/>
            <person name="Sun Z."/>
            <person name="Wang K."/>
            <person name="Pan B."/>
            <person name="Chen J."/>
            <person name="Bao Y."/>
            <person name="Liu F."/>
            <person name="Qi X."/>
            <person name="Gang D.R."/>
            <person name="Wen J."/>
            <person name="Li J."/>
        </authorList>
    </citation>
    <scope>NUCLEOTIDE SEQUENCE [LARGE SCALE GENOMIC DNA]</scope>
    <source>
        <strain evidence="2">Dzin_1.0</strain>
    </source>
</reference>
<dbReference type="SUPFAM" id="SSF53335">
    <property type="entry name" value="S-adenosyl-L-methionine-dependent methyltransferases"/>
    <property type="match status" value="1"/>
</dbReference>
<dbReference type="GO" id="GO:0003677">
    <property type="term" value="F:DNA binding"/>
    <property type="evidence" value="ECO:0007669"/>
    <property type="project" value="TreeGrafter"/>
</dbReference>
<protein>
    <submittedName>
        <fullName evidence="2">Uncharacterized protein</fullName>
    </submittedName>
</protein>
<proteinExistence type="predicted"/>
<feature type="region of interest" description="Disordered" evidence="1">
    <location>
        <begin position="52"/>
        <end position="88"/>
    </location>
</feature>
<organism evidence="2 3">
    <name type="scientific">Dioscorea zingiberensis</name>
    <dbReference type="NCBI Taxonomy" id="325984"/>
    <lineage>
        <taxon>Eukaryota</taxon>
        <taxon>Viridiplantae</taxon>
        <taxon>Streptophyta</taxon>
        <taxon>Embryophyta</taxon>
        <taxon>Tracheophyta</taxon>
        <taxon>Spermatophyta</taxon>
        <taxon>Magnoliopsida</taxon>
        <taxon>Liliopsida</taxon>
        <taxon>Dioscoreales</taxon>
        <taxon>Dioscoreaceae</taxon>
        <taxon>Dioscorea</taxon>
    </lineage>
</organism>